<name>A0ACC3NZ40_9PEZI</name>
<evidence type="ECO:0000313" key="2">
    <source>
        <dbReference type="Proteomes" id="UP001281147"/>
    </source>
</evidence>
<accession>A0ACC3NZ40</accession>
<comment type="caution">
    <text evidence="1">The sequence shown here is derived from an EMBL/GenBank/DDBJ whole genome shotgun (WGS) entry which is preliminary data.</text>
</comment>
<keyword evidence="2" id="KW-1185">Reference proteome</keyword>
<organism evidence="1 2">
    <name type="scientific">Vermiconidia calcicola</name>
    <dbReference type="NCBI Taxonomy" id="1690605"/>
    <lineage>
        <taxon>Eukaryota</taxon>
        <taxon>Fungi</taxon>
        <taxon>Dikarya</taxon>
        <taxon>Ascomycota</taxon>
        <taxon>Pezizomycotina</taxon>
        <taxon>Dothideomycetes</taxon>
        <taxon>Dothideomycetidae</taxon>
        <taxon>Mycosphaerellales</taxon>
        <taxon>Extremaceae</taxon>
        <taxon>Vermiconidia</taxon>
    </lineage>
</organism>
<protein>
    <submittedName>
        <fullName evidence="1">Uncharacterized protein</fullName>
    </submittedName>
</protein>
<dbReference type="EMBL" id="JAUTXU010000001">
    <property type="protein sequence ID" value="KAK3726017.1"/>
    <property type="molecule type" value="Genomic_DNA"/>
</dbReference>
<evidence type="ECO:0000313" key="1">
    <source>
        <dbReference type="EMBL" id="KAK3726017.1"/>
    </source>
</evidence>
<reference evidence="1" key="1">
    <citation type="submission" date="2023-07" db="EMBL/GenBank/DDBJ databases">
        <title>Black Yeasts Isolated from many extreme environments.</title>
        <authorList>
            <person name="Coleine C."/>
            <person name="Stajich J.E."/>
            <person name="Selbmann L."/>
        </authorList>
    </citation>
    <scope>NUCLEOTIDE SEQUENCE</scope>
    <source>
        <strain evidence="1">CCFEE 5714</strain>
    </source>
</reference>
<sequence length="441" mass="48898">MPGNIVNLTPEVIATWPTPNYQDPPERTWMPIYAGTLFGVSTALIALRLWLRAVKQAGGLGLDDALLAFAWFGSAMFTTVTILACNTYGAGRHAWDIPILLFEKIAFMAWLGQFSSLIATGATKISVLCFYRRIAKGTYQRSWKWAVFVAIGFTASWTMAFVLALIFNCSPTDAYWKAFNPVYTSTKDYTCADTTVLNLLAGMFAALSDLYSVLLPCLMTRNFDLPWRQRIALNIVFSLGLIVVGASVVRTYFLWQVGVRSDVSWMIFDAYIFAQLELQLGMICASLPALRVFFRKYLLASPPLGQHSGLNPGALKDSNRNTAADPRTIQYILDPRNTFTSDDTGAANKSHTHNSSMEHAYGSENNFESATAPSEQGFLNGPYISESNNVSTVDAYNQLLHSPSFERPKSTKGRNFSQPLPKEPIPGEAMPVEKTECCNER</sequence>
<dbReference type="Proteomes" id="UP001281147">
    <property type="component" value="Unassembled WGS sequence"/>
</dbReference>
<proteinExistence type="predicted"/>
<gene>
    <name evidence="1" type="ORF">LTR37_000165</name>
</gene>